<dbReference type="GO" id="GO:0008933">
    <property type="term" value="F:peptidoglycan lytic transglycosylase activity"/>
    <property type="evidence" value="ECO:0007669"/>
    <property type="project" value="TreeGrafter"/>
</dbReference>
<dbReference type="Gene3D" id="1.10.8.350">
    <property type="entry name" value="Bacterial muramidase"/>
    <property type="match status" value="1"/>
</dbReference>
<gene>
    <name evidence="2" type="ORF">ENJ74_01475</name>
</gene>
<feature type="non-terminal residue" evidence="2">
    <location>
        <position position="1"/>
    </location>
</feature>
<evidence type="ECO:0000313" key="2">
    <source>
        <dbReference type="EMBL" id="HFC03518.1"/>
    </source>
</evidence>
<dbReference type="InterPro" id="IPR043426">
    <property type="entry name" value="MltB-like"/>
</dbReference>
<evidence type="ECO:0000259" key="1">
    <source>
        <dbReference type="Pfam" id="PF13406"/>
    </source>
</evidence>
<reference evidence="2" key="1">
    <citation type="journal article" date="2020" name="mSystems">
        <title>Genome- and Community-Level Interaction Insights into Carbon Utilization and Element Cycling Functions of Hydrothermarchaeota in Hydrothermal Sediment.</title>
        <authorList>
            <person name="Zhou Z."/>
            <person name="Liu Y."/>
            <person name="Xu W."/>
            <person name="Pan J."/>
            <person name="Luo Z.H."/>
            <person name="Li M."/>
        </authorList>
    </citation>
    <scope>NUCLEOTIDE SEQUENCE [LARGE SCALE GENOMIC DNA]</scope>
    <source>
        <strain evidence="2">HyVt-513</strain>
    </source>
</reference>
<dbReference type="Proteomes" id="UP000885722">
    <property type="component" value="Unassembled WGS sequence"/>
</dbReference>
<name>A0A7V2SIK0_9BACT</name>
<dbReference type="PANTHER" id="PTHR30163:SF9">
    <property type="entry name" value="MEMBRANE-BOUND LYTIC MUREIN TRANSGLYCOSYLASE B"/>
    <property type="match status" value="1"/>
</dbReference>
<feature type="domain" description="Transglycosylase SLT" evidence="1">
    <location>
        <begin position="2"/>
        <end position="206"/>
    </location>
</feature>
<dbReference type="InterPro" id="IPR023346">
    <property type="entry name" value="Lysozyme-like_dom_sf"/>
</dbReference>
<proteinExistence type="predicted"/>
<comment type="caution">
    <text evidence="2">The sequence shown here is derived from an EMBL/GenBank/DDBJ whole genome shotgun (WGS) entry which is preliminary data.</text>
</comment>
<accession>A0A7V2SIK0</accession>
<dbReference type="GO" id="GO:0009253">
    <property type="term" value="P:peptidoglycan catabolic process"/>
    <property type="evidence" value="ECO:0007669"/>
    <property type="project" value="TreeGrafter"/>
</dbReference>
<dbReference type="InterPro" id="IPR031304">
    <property type="entry name" value="SLT_2"/>
</dbReference>
<dbReference type="PANTHER" id="PTHR30163">
    <property type="entry name" value="MEMBRANE-BOUND LYTIC MUREIN TRANSGLYCOSYLASE B"/>
    <property type="match status" value="1"/>
</dbReference>
<dbReference type="AlphaFoldDB" id="A0A7V2SIK0"/>
<sequence length="214" mass="24920">RVSPEIITAFIRVESKFGLYGHEYPVWDSLVTLAFNHNRKQKFFRSELEKLLILARRNRLNVLKLRGSFAGAMGCVQQVPSIQLRYGVDLDGDGRKDPDSMADCIGSIANFLHHYGWRDSRPTLVKARHRGEGFRRLRSGYRSRYSLTVLKRYGVEPAAQFPESQAYYIRMRDGKKWDLYLGDRNYRIITLYNASKRYAVTIALYAKALKRMED</sequence>
<organism evidence="2">
    <name type="scientific">Nitratifractor salsuginis</name>
    <dbReference type="NCBI Taxonomy" id="269261"/>
    <lineage>
        <taxon>Bacteria</taxon>
        <taxon>Pseudomonadati</taxon>
        <taxon>Campylobacterota</taxon>
        <taxon>Epsilonproteobacteria</taxon>
        <taxon>Campylobacterales</taxon>
        <taxon>Sulfurovaceae</taxon>
        <taxon>Nitratifractor</taxon>
    </lineage>
</organism>
<dbReference type="SUPFAM" id="SSF53955">
    <property type="entry name" value="Lysozyme-like"/>
    <property type="match status" value="1"/>
</dbReference>
<dbReference type="EMBL" id="DRNO01000100">
    <property type="protein sequence ID" value="HFC03518.1"/>
    <property type="molecule type" value="Genomic_DNA"/>
</dbReference>
<protein>
    <submittedName>
        <fullName evidence="2">Lytic murein transglycosylase</fullName>
    </submittedName>
</protein>
<dbReference type="Pfam" id="PF13406">
    <property type="entry name" value="SLT_2"/>
    <property type="match status" value="1"/>
</dbReference>